<evidence type="ECO:0000256" key="2">
    <source>
        <dbReference type="ARBA" id="ARBA00023002"/>
    </source>
</evidence>
<keyword evidence="3" id="KW-0520">NAD</keyword>
<evidence type="ECO:0000256" key="5">
    <source>
        <dbReference type="SAM" id="MobiDB-lite"/>
    </source>
</evidence>
<keyword evidence="2" id="KW-0560">Oxidoreductase</keyword>
<dbReference type="Pfam" id="PF00106">
    <property type="entry name" value="adh_short"/>
    <property type="match status" value="1"/>
</dbReference>
<accession>A0A4P6V2V8</accession>
<evidence type="ECO:0000259" key="6">
    <source>
        <dbReference type="SMART" id="SM00822"/>
    </source>
</evidence>
<dbReference type="PRINTS" id="PR00080">
    <property type="entry name" value="SDRFAMILY"/>
</dbReference>
<dbReference type="KEGG" id="rpod:E0E05_13510"/>
<feature type="compositionally biased region" description="Basic and acidic residues" evidence="5">
    <location>
        <begin position="7"/>
        <end position="20"/>
    </location>
</feature>
<dbReference type="FunFam" id="3.40.50.720:FF:000084">
    <property type="entry name" value="Short-chain dehydrogenase reductase"/>
    <property type="match status" value="1"/>
</dbReference>
<dbReference type="InterPro" id="IPR036291">
    <property type="entry name" value="NAD(P)-bd_dom_sf"/>
</dbReference>
<evidence type="ECO:0000313" key="7">
    <source>
        <dbReference type="EMBL" id="QBK31535.1"/>
    </source>
</evidence>
<dbReference type="SMART" id="SM00822">
    <property type="entry name" value="PKS_KR"/>
    <property type="match status" value="1"/>
</dbReference>
<feature type="domain" description="Ketoreductase" evidence="6">
    <location>
        <begin position="70"/>
        <end position="264"/>
    </location>
</feature>
<dbReference type="PROSITE" id="PS00061">
    <property type="entry name" value="ADH_SHORT"/>
    <property type="match status" value="1"/>
</dbReference>
<reference evidence="7 8" key="1">
    <citation type="journal article" date="2017" name="Int. J. Syst. Evol. Microbiol.">
        <title>Roseitalea porphyridii gen. nov., sp. nov., isolated from a red alga, and reclassification of Hoeflea suaedae Chung et al. 2013 as Pseudohoeflea suaedae gen. nov., comb. nov.</title>
        <authorList>
            <person name="Hyeon J.W."/>
            <person name="Jeong S.E."/>
            <person name="Baek K."/>
            <person name="Jeon C.O."/>
        </authorList>
    </citation>
    <scope>NUCLEOTIDE SEQUENCE [LARGE SCALE GENOMIC DNA]</scope>
    <source>
        <strain evidence="7 8">MA7-20</strain>
    </source>
</reference>
<dbReference type="InterPro" id="IPR002347">
    <property type="entry name" value="SDR_fam"/>
</dbReference>
<feature type="region of interest" description="Disordered" evidence="5">
    <location>
        <begin position="1"/>
        <end position="32"/>
    </location>
</feature>
<sequence length="336" mass="34392">MQSACRAAREANMDPRKDRTPTPGTNDEPRDPARRRTMIAGLGAPIALSALAATATAQDDNAAAGIVDGQVAMVTGAARGIGRAIAVAYARAGADIVALDIADAEAYRDVLGYRLGSQAELDETAALIEAEGRQVLAIKADVSDAGAMRTAASEALKRFGRLDIVVANAGVGGGGPIHGVSDAHWKTVLDINLTGAANTMKATLPAMIERQSGRFIAITSVAGRMGAGGQADYGASKWGLVGLVKSAAIDAGPHGITVNAIAPTGVRTGIFGQLMDDTAWMAGFETFLNQMHTLPVGMLEPEDMTGAALFLASPAGQYISGAVIDMAAGMNARYTA</sequence>
<comment type="similarity">
    <text evidence="1 4">Belongs to the short-chain dehydrogenases/reductases (SDR) family.</text>
</comment>
<proteinExistence type="inferred from homology"/>
<dbReference type="Gene3D" id="3.40.50.720">
    <property type="entry name" value="NAD(P)-binding Rossmann-like Domain"/>
    <property type="match status" value="1"/>
</dbReference>
<dbReference type="PANTHER" id="PTHR24321">
    <property type="entry name" value="DEHYDROGENASES, SHORT CHAIN"/>
    <property type="match status" value="1"/>
</dbReference>
<dbReference type="CDD" id="cd05233">
    <property type="entry name" value="SDR_c"/>
    <property type="match status" value="1"/>
</dbReference>
<dbReference type="Proteomes" id="UP000293719">
    <property type="component" value="Chromosome"/>
</dbReference>
<dbReference type="AlphaFoldDB" id="A0A4P6V2V8"/>
<dbReference type="InterPro" id="IPR057326">
    <property type="entry name" value="KR_dom"/>
</dbReference>
<evidence type="ECO:0000313" key="8">
    <source>
        <dbReference type="Proteomes" id="UP000293719"/>
    </source>
</evidence>
<dbReference type="SUPFAM" id="SSF51735">
    <property type="entry name" value="NAD(P)-binding Rossmann-fold domains"/>
    <property type="match status" value="1"/>
</dbReference>
<dbReference type="PANTHER" id="PTHR24321:SF8">
    <property type="entry name" value="ESTRADIOL 17-BETA-DEHYDROGENASE 8-RELATED"/>
    <property type="match status" value="1"/>
</dbReference>
<dbReference type="InterPro" id="IPR020904">
    <property type="entry name" value="Sc_DH/Rdtase_CS"/>
</dbReference>
<keyword evidence="8" id="KW-1185">Reference proteome</keyword>
<name>A0A4P6V2V8_9HYPH</name>
<dbReference type="GO" id="GO:0016491">
    <property type="term" value="F:oxidoreductase activity"/>
    <property type="evidence" value="ECO:0007669"/>
    <property type="project" value="UniProtKB-KW"/>
</dbReference>
<protein>
    <submittedName>
        <fullName evidence="7">SDR family NAD(P)-dependent oxidoreductase</fullName>
    </submittedName>
</protein>
<evidence type="ECO:0000256" key="4">
    <source>
        <dbReference type="RuleBase" id="RU000363"/>
    </source>
</evidence>
<gene>
    <name evidence="7" type="ORF">E0E05_13510</name>
</gene>
<dbReference type="EMBL" id="CP036532">
    <property type="protein sequence ID" value="QBK31535.1"/>
    <property type="molecule type" value="Genomic_DNA"/>
</dbReference>
<evidence type="ECO:0000256" key="3">
    <source>
        <dbReference type="ARBA" id="ARBA00023027"/>
    </source>
</evidence>
<dbReference type="PRINTS" id="PR00081">
    <property type="entry name" value="GDHRDH"/>
</dbReference>
<organism evidence="7 8">
    <name type="scientific">Roseitalea porphyridii</name>
    <dbReference type="NCBI Taxonomy" id="1852022"/>
    <lineage>
        <taxon>Bacteria</taxon>
        <taxon>Pseudomonadati</taxon>
        <taxon>Pseudomonadota</taxon>
        <taxon>Alphaproteobacteria</taxon>
        <taxon>Hyphomicrobiales</taxon>
        <taxon>Ahrensiaceae</taxon>
        <taxon>Roseitalea</taxon>
    </lineage>
</organism>
<evidence type="ECO:0000256" key="1">
    <source>
        <dbReference type="ARBA" id="ARBA00006484"/>
    </source>
</evidence>